<dbReference type="Gene3D" id="2.40.10.340">
    <property type="entry name" value="Rod shape-determining protein MreC, domain 1"/>
    <property type="match status" value="1"/>
</dbReference>
<evidence type="ECO:0000256" key="1">
    <source>
        <dbReference type="ARBA" id="ARBA00009369"/>
    </source>
</evidence>
<dbReference type="EMBL" id="CP062983">
    <property type="protein sequence ID" value="QPC81622.1"/>
    <property type="molecule type" value="Genomic_DNA"/>
</dbReference>
<dbReference type="PIRSF" id="PIRSF038471">
    <property type="entry name" value="MreC"/>
    <property type="match status" value="1"/>
</dbReference>
<evidence type="ECO:0000259" key="6">
    <source>
        <dbReference type="Pfam" id="PF04085"/>
    </source>
</evidence>
<dbReference type="KEGG" id="pmet:G4Y79_18280"/>
<keyword evidence="3 5" id="KW-0133">Cell shape</keyword>
<name>A0A7S8E769_9CHLR</name>
<reference evidence="7 8" key="1">
    <citation type="submission" date="2020-02" db="EMBL/GenBank/DDBJ databases">
        <authorList>
            <person name="Zheng R.K."/>
            <person name="Sun C.M."/>
        </authorList>
    </citation>
    <scope>NUCLEOTIDE SEQUENCE [LARGE SCALE GENOMIC DNA]</scope>
    <source>
        <strain evidence="8">rifampicinis</strain>
    </source>
</reference>
<evidence type="ECO:0000256" key="5">
    <source>
        <dbReference type="PIRNR" id="PIRNR038471"/>
    </source>
</evidence>
<evidence type="ECO:0000313" key="7">
    <source>
        <dbReference type="EMBL" id="QPC81622.1"/>
    </source>
</evidence>
<comment type="similarity">
    <text evidence="1 5">Belongs to the MreC family.</text>
</comment>
<sequence>MRRRWRSNPIFILFISLIACALLIGLSASGLSRPFEGIAAAPLNFLTGIFNRVTLTINNALGESSDVRAMRERIYELEEQLAIIQADNIQLREISNDYERLSDLLSYTSAAQNQEFVTAEVLGLDPQASVRSIIINQGTRSGLEVGMPVVTQLGLVGRIIDVSANAANVQLVTDSNSAISGRLENSRAEGSVVGRGLINGTLEMEHIQVDTEITEGELVVTSGLGGNLPADLVIGQVTSYRDFEFELSQTAQLRSLIDFNTLEFVLVITNFEPADISVFEEETDVAP</sequence>
<dbReference type="PANTHER" id="PTHR34138">
    <property type="entry name" value="CELL SHAPE-DETERMINING PROTEIN MREC"/>
    <property type="match status" value="1"/>
</dbReference>
<dbReference type="InterPro" id="IPR055342">
    <property type="entry name" value="MreC_beta-barrel_core"/>
</dbReference>
<evidence type="ECO:0000256" key="4">
    <source>
        <dbReference type="ARBA" id="ARBA00032089"/>
    </source>
</evidence>
<gene>
    <name evidence="7" type="primary">mreC</name>
    <name evidence="7" type="ORF">G4Y79_18280</name>
</gene>
<evidence type="ECO:0000256" key="3">
    <source>
        <dbReference type="ARBA" id="ARBA00022960"/>
    </source>
</evidence>
<comment type="function">
    <text evidence="5">Involved in formation and maintenance of cell shape.</text>
</comment>
<organism evidence="7 8">
    <name type="scientific">Phototrophicus methaneseepsis</name>
    <dbReference type="NCBI Taxonomy" id="2710758"/>
    <lineage>
        <taxon>Bacteria</taxon>
        <taxon>Bacillati</taxon>
        <taxon>Chloroflexota</taxon>
        <taxon>Candidatus Thermofontia</taxon>
        <taxon>Phototrophicales</taxon>
        <taxon>Phototrophicaceae</taxon>
        <taxon>Phototrophicus</taxon>
    </lineage>
</organism>
<feature type="domain" description="Rod shape-determining protein MreC beta-barrel core" evidence="6">
    <location>
        <begin position="121"/>
        <end position="268"/>
    </location>
</feature>
<dbReference type="NCBIfam" id="TIGR00219">
    <property type="entry name" value="mreC"/>
    <property type="match status" value="1"/>
</dbReference>
<evidence type="ECO:0000313" key="8">
    <source>
        <dbReference type="Proteomes" id="UP000594468"/>
    </source>
</evidence>
<dbReference type="PROSITE" id="PS51257">
    <property type="entry name" value="PROKAR_LIPOPROTEIN"/>
    <property type="match status" value="1"/>
</dbReference>
<protein>
    <recommendedName>
        <fullName evidence="2 5">Cell shape-determining protein MreC</fullName>
    </recommendedName>
    <alternativeName>
        <fullName evidence="4 5">Cell shape protein MreC</fullName>
    </alternativeName>
</protein>
<dbReference type="InterPro" id="IPR007221">
    <property type="entry name" value="MreC"/>
</dbReference>
<accession>A0A7S8E769</accession>
<keyword evidence="8" id="KW-1185">Reference proteome</keyword>
<dbReference type="PANTHER" id="PTHR34138:SF1">
    <property type="entry name" value="CELL SHAPE-DETERMINING PROTEIN MREC"/>
    <property type="match status" value="1"/>
</dbReference>
<proteinExistence type="inferred from homology"/>
<dbReference type="RefSeq" id="WP_195169693.1">
    <property type="nucleotide sequence ID" value="NZ_CP062983.1"/>
</dbReference>
<dbReference type="InterPro" id="IPR042175">
    <property type="entry name" value="Cell/Rod_MreC_2"/>
</dbReference>
<dbReference type="GO" id="GO:0005886">
    <property type="term" value="C:plasma membrane"/>
    <property type="evidence" value="ECO:0007669"/>
    <property type="project" value="TreeGrafter"/>
</dbReference>
<dbReference type="GO" id="GO:0008360">
    <property type="term" value="P:regulation of cell shape"/>
    <property type="evidence" value="ECO:0007669"/>
    <property type="project" value="UniProtKB-KW"/>
</dbReference>
<dbReference type="Pfam" id="PF04085">
    <property type="entry name" value="MreC"/>
    <property type="match status" value="1"/>
</dbReference>
<dbReference type="Gene3D" id="2.40.10.350">
    <property type="entry name" value="Rod shape-determining protein MreC, domain 2"/>
    <property type="match status" value="1"/>
</dbReference>
<dbReference type="Proteomes" id="UP000594468">
    <property type="component" value="Chromosome"/>
</dbReference>
<dbReference type="AlphaFoldDB" id="A0A7S8E769"/>
<evidence type="ECO:0000256" key="2">
    <source>
        <dbReference type="ARBA" id="ARBA00013855"/>
    </source>
</evidence>
<dbReference type="InterPro" id="IPR042177">
    <property type="entry name" value="Cell/Rod_1"/>
</dbReference>